<dbReference type="InterPro" id="IPR056111">
    <property type="entry name" value="DUF7694"/>
</dbReference>
<dbReference type="RefSeq" id="WP_413261666.1">
    <property type="nucleotide sequence ID" value="NZ_JBHFNR010000019.1"/>
</dbReference>
<gene>
    <name evidence="2" type="ORF">ACE1CI_03480</name>
</gene>
<protein>
    <recommendedName>
        <fullName evidence="1">DUF7694 domain-containing protein</fullName>
    </recommendedName>
</protein>
<feature type="domain" description="DUF7694" evidence="1">
    <location>
        <begin position="57"/>
        <end position="119"/>
    </location>
</feature>
<dbReference type="Proteomes" id="UP001576784">
    <property type="component" value="Unassembled WGS sequence"/>
</dbReference>
<reference evidence="2 3" key="1">
    <citation type="submission" date="2024-09" db="EMBL/GenBank/DDBJ databases">
        <title>Floridaenema gen nov. (Aerosakkonemataceae, Aerosakkonematales ord. nov., Cyanobacteria) from benthic tropical and subtropical fresh waters, with the description of four new species.</title>
        <authorList>
            <person name="Moretto J.A."/>
            <person name="Berthold D.E."/>
            <person name="Lefler F.W."/>
            <person name="Huang I.-S."/>
            <person name="Laughinghouse H. IV."/>
        </authorList>
    </citation>
    <scope>NUCLEOTIDE SEQUENCE [LARGE SCALE GENOMIC DNA]</scope>
    <source>
        <strain evidence="2 3">BLCC-F50</strain>
    </source>
</reference>
<keyword evidence="3" id="KW-1185">Reference proteome</keyword>
<sequence>MKAFNKGFAKTNQWVWISPQEIEAKKVEATSLNFPVPNCQRFCYNNQFRVMFFHRQTEWGLVEHLMITQHNGKKINDHWATLQQIKNELMGSDRLAVEVYPPTTELTDDMNAYHLWVLPVGFKLPFGLNAGWTK</sequence>
<dbReference type="Pfam" id="PF24746">
    <property type="entry name" value="DUF7694"/>
    <property type="match status" value="1"/>
</dbReference>
<accession>A0ABV4XJX6</accession>
<evidence type="ECO:0000259" key="1">
    <source>
        <dbReference type="Pfam" id="PF24746"/>
    </source>
</evidence>
<evidence type="ECO:0000313" key="3">
    <source>
        <dbReference type="Proteomes" id="UP001576784"/>
    </source>
</evidence>
<name>A0ABV4XJX6_9CYAN</name>
<dbReference type="EMBL" id="JBHFNR010000019">
    <property type="protein sequence ID" value="MFB2891989.1"/>
    <property type="molecule type" value="Genomic_DNA"/>
</dbReference>
<proteinExistence type="predicted"/>
<evidence type="ECO:0000313" key="2">
    <source>
        <dbReference type="EMBL" id="MFB2891989.1"/>
    </source>
</evidence>
<comment type="caution">
    <text evidence="2">The sequence shown here is derived from an EMBL/GenBank/DDBJ whole genome shotgun (WGS) entry which is preliminary data.</text>
</comment>
<organism evidence="2 3">
    <name type="scientific">Floridaenema flaviceps BLCC-F50</name>
    <dbReference type="NCBI Taxonomy" id="3153642"/>
    <lineage>
        <taxon>Bacteria</taxon>
        <taxon>Bacillati</taxon>
        <taxon>Cyanobacteriota</taxon>
        <taxon>Cyanophyceae</taxon>
        <taxon>Oscillatoriophycideae</taxon>
        <taxon>Aerosakkonematales</taxon>
        <taxon>Aerosakkonemataceae</taxon>
        <taxon>Floridanema</taxon>
        <taxon>Floridanema flaviceps</taxon>
    </lineage>
</organism>